<keyword evidence="9 10" id="KW-0520">NAD</keyword>
<dbReference type="KEGG" id="aft:BBF96_02510"/>
<dbReference type="SUPFAM" id="SSF51905">
    <property type="entry name" value="FAD/NAD(P)-binding domain"/>
    <property type="match status" value="1"/>
</dbReference>
<dbReference type="GO" id="GO:0002098">
    <property type="term" value="P:tRNA wobble uridine modification"/>
    <property type="evidence" value="ECO:0007669"/>
    <property type="project" value="TreeGrafter"/>
</dbReference>
<keyword evidence="8 10" id="KW-0521">NADP</keyword>
<keyword evidence="2 10" id="KW-0963">Cytoplasm</keyword>
<dbReference type="HAMAP" id="MF_01037">
    <property type="entry name" value="TrmFO"/>
    <property type="match status" value="1"/>
</dbReference>
<dbReference type="OrthoDB" id="9803114at2"/>
<evidence type="ECO:0000256" key="2">
    <source>
        <dbReference type="ARBA" id="ARBA00022490"/>
    </source>
</evidence>
<dbReference type="GO" id="GO:0047151">
    <property type="term" value="F:tRNA (uracil(54)-C5)-methyltransferase activity, 5,10-methylenetetrahydrofolate-dependent"/>
    <property type="evidence" value="ECO:0007669"/>
    <property type="project" value="UniProtKB-UniRule"/>
</dbReference>
<evidence type="ECO:0000259" key="11">
    <source>
        <dbReference type="Pfam" id="PF01134"/>
    </source>
</evidence>
<dbReference type="RefSeq" id="WP_127015695.1">
    <property type="nucleotide sequence ID" value="NZ_CP016379.1"/>
</dbReference>
<keyword evidence="5 10" id="KW-0808">Transferase</keyword>
<dbReference type="GO" id="GO:0050660">
    <property type="term" value="F:flavin adenine dinucleotide binding"/>
    <property type="evidence" value="ECO:0007669"/>
    <property type="project" value="UniProtKB-UniRule"/>
</dbReference>
<dbReference type="InterPro" id="IPR036188">
    <property type="entry name" value="FAD/NAD-bd_sf"/>
</dbReference>
<comment type="subcellular location">
    <subcellularLocation>
        <location evidence="10">Cytoplasm</location>
    </subcellularLocation>
</comment>
<name>A0A3S9SVR9_9FIRM</name>
<dbReference type="EMBL" id="CP016379">
    <property type="protein sequence ID" value="AZR72362.1"/>
    <property type="molecule type" value="Genomic_DNA"/>
</dbReference>
<gene>
    <name evidence="10" type="primary">trmFO</name>
    <name evidence="12" type="ORF">BBF96_02510</name>
</gene>
<evidence type="ECO:0000256" key="8">
    <source>
        <dbReference type="ARBA" id="ARBA00022857"/>
    </source>
</evidence>
<dbReference type="PROSITE" id="PS01281">
    <property type="entry name" value="GIDA_2"/>
    <property type="match status" value="1"/>
</dbReference>
<accession>A0A3S9SVR9</accession>
<organism evidence="12 13">
    <name type="scientific">Anoxybacter fermentans</name>
    <dbReference type="NCBI Taxonomy" id="1323375"/>
    <lineage>
        <taxon>Bacteria</taxon>
        <taxon>Bacillati</taxon>
        <taxon>Bacillota</taxon>
        <taxon>Clostridia</taxon>
        <taxon>Halanaerobiales</taxon>
        <taxon>Anoxybacter</taxon>
    </lineage>
</organism>
<feature type="binding site" evidence="10">
    <location>
        <begin position="8"/>
        <end position="13"/>
    </location>
    <ligand>
        <name>FAD</name>
        <dbReference type="ChEBI" id="CHEBI:57692"/>
    </ligand>
</feature>
<reference evidence="12 13" key="1">
    <citation type="submission" date="2016-07" db="EMBL/GenBank/DDBJ databases">
        <title>Genome and transcriptome analysis of iron-reducing fermentative bacteria Anoxybacter fermentans.</title>
        <authorList>
            <person name="Zeng X."/>
            <person name="Shao Z."/>
        </authorList>
    </citation>
    <scope>NUCLEOTIDE SEQUENCE [LARGE SCALE GENOMIC DNA]</scope>
    <source>
        <strain evidence="12 13">DY22613</strain>
    </source>
</reference>
<evidence type="ECO:0000256" key="9">
    <source>
        <dbReference type="ARBA" id="ARBA00023027"/>
    </source>
</evidence>
<keyword evidence="6 10" id="KW-0819">tRNA processing</keyword>
<evidence type="ECO:0000256" key="10">
    <source>
        <dbReference type="HAMAP-Rule" id="MF_01037"/>
    </source>
</evidence>
<comment type="function">
    <text evidence="10">Catalyzes the folate-dependent formation of 5-methyl-uridine at position 54 (M-5-U54) in all tRNAs.</text>
</comment>
<comment type="similarity">
    <text evidence="10">Belongs to the MnmG family. TrmFO subfamily.</text>
</comment>
<protein>
    <recommendedName>
        <fullName evidence="10">Methylenetetrahydrofolate--tRNA-(uracil-5-)-methyltransferase TrmFO</fullName>
        <ecNumber evidence="10">2.1.1.74</ecNumber>
    </recommendedName>
    <alternativeName>
        <fullName evidence="10">Folate-dependent tRNA (uracil-5-)-methyltransferase</fullName>
    </alternativeName>
    <alternativeName>
        <fullName evidence="10">Folate-dependent tRNA(M-5-U54)-methyltransferase</fullName>
    </alternativeName>
</protein>
<dbReference type="GO" id="GO:0030488">
    <property type="term" value="P:tRNA methylation"/>
    <property type="evidence" value="ECO:0007669"/>
    <property type="project" value="TreeGrafter"/>
</dbReference>
<sequence>MTRIRVIGAGLAGVEAAWQIAKAGVKVELWEMRPLKMTPAHHTGYFAELVCSNSLKADHLANAAGLLKAEMRELDSIVLAAADRHAVPAGQALAVDREKYAKEVTERILNHPNIEFHNGEVTEIFNDGIVIIASGPLTSNPLSDAIQRLIGTDYLYFFDAAAPIVTKESLDHNIVFKASRYGDEENGDYLNCPMTKEEYEAFWHELVNAERAQVKDFEKGKFFEGCLPIEEIASRGIKTLVFGPLKPVGLIDPRTGEMPYAVVQLRQDNLEGTLYNLVGFQTRLKWGEQKRVFSMIPGLSQAEFVRYGVMHRNTYINSPKLLKATLQLKKDPRIFFAGQITGVEGYVESAATGIIAGINALRLLRGEKPLIFPKETAHGALTHYISTSVQKSFQPMNMNFGILPPLKEKIKDKRLKKEKISKRALACLRQFINQNNILT</sequence>
<dbReference type="AlphaFoldDB" id="A0A3S9SVR9"/>
<dbReference type="Pfam" id="PF01134">
    <property type="entry name" value="GIDA"/>
    <property type="match status" value="1"/>
</dbReference>
<evidence type="ECO:0000256" key="3">
    <source>
        <dbReference type="ARBA" id="ARBA00022603"/>
    </source>
</evidence>
<keyword evidence="4 10" id="KW-0285">Flavoprotein</keyword>
<evidence type="ECO:0000256" key="1">
    <source>
        <dbReference type="ARBA" id="ARBA00001974"/>
    </source>
</evidence>
<dbReference type="Gene3D" id="3.50.50.60">
    <property type="entry name" value="FAD/NAD(P)-binding domain"/>
    <property type="match status" value="2"/>
</dbReference>
<evidence type="ECO:0000256" key="7">
    <source>
        <dbReference type="ARBA" id="ARBA00022827"/>
    </source>
</evidence>
<feature type="domain" description="MnmG N-terminal" evidence="11">
    <location>
        <begin position="4"/>
        <end position="367"/>
    </location>
</feature>
<evidence type="ECO:0000256" key="5">
    <source>
        <dbReference type="ARBA" id="ARBA00022679"/>
    </source>
</evidence>
<comment type="catalytic activity">
    <reaction evidence="10">
        <text>uridine(54) in tRNA + (6R)-5,10-methylene-5,6,7,8-tetrahydrofolate + NADPH + H(+) = 5-methyluridine(54) in tRNA + (6S)-5,6,7,8-tetrahydrofolate + NADP(+)</text>
        <dbReference type="Rhea" id="RHEA:62372"/>
        <dbReference type="Rhea" id="RHEA-COMP:10167"/>
        <dbReference type="Rhea" id="RHEA-COMP:10193"/>
        <dbReference type="ChEBI" id="CHEBI:15378"/>
        <dbReference type="ChEBI" id="CHEBI:15636"/>
        <dbReference type="ChEBI" id="CHEBI:57453"/>
        <dbReference type="ChEBI" id="CHEBI:57783"/>
        <dbReference type="ChEBI" id="CHEBI:58349"/>
        <dbReference type="ChEBI" id="CHEBI:65315"/>
        <dbReference type="ChEBI" id="CHEBI:74447"/>
        <dbReference type="EC" id="2.1.1.74"/>
    </reaction>
</comment>
<dbReference type="InterPro" id="IPR004417">
    <property type="entry name" value="TrmFO"/>
</dbReference>
<dbReference type="NCBIfam" id="TIGR00137">
    <property type="entry name" value="gid_trmFO"/>
    <property type="match status" value="1"/>
</dbReference>
<evidence type="ECO:0000313" key="13">
    <source>
        <dbReference type="Proteomes" id="UP000267250"/>
    </source>
</evidence>
<dbReference type="InterPro" id="IPR002218">
    <property type="entry name" value="MnmG-rel"/>
</dbReference>
<evidence type="ECO:0000256" key="4">
    <source>
        <dbReference type="ARBA" id="ARBA00022630"/>
    </source>
</evidence>
<dbReference type="Proteomes" id="UP000267250">
    <property type="component" value="Chromosome"/>
</dbReference>
<proteinExistence type="inferred from homology"/>
<keyword evidence="7 10" id="KW-0274">FAD</keyword>
<dbReference type="GO" id="GO:0005829">
    <property type="term" value="C:cytosol"/>
    <property type="evidence" value="ECO:0007669"/>
    <property type="project" value="TreeGrafter"/>
</dbReference>
<dbReference type="NCBIfam" id="NF003739">
    <property type="entry name" value="PRK05335.1"/>
    <property type="match status" value="1"/>
</dbReference>
<dbReference type="InterPro" id="IPR040131">
    <property type="entry name" value="MnmG_N"/>
</dbReference>
<dbReference type="PANTHER" id="PTHR11806:SF2">
    <property type="entry name" value="METHYLENETETRAHYDROFOLATE--TRNA-(URACIL-5-)-METHYLTRANSFERASE TRMFO"/>
    <property type="match status" value="1"/>
</dbReference>
<evidence type="ECO:0000313" key="12">
    <source>
        <dbReference type="EMBL" id="AZR72362.1"/>
    </source>
</evidence>
<comment type="cofactor">
    <cofactor evidence="1 10">
        <name>FAD</name>
        <dbReference type="ChEBI" id="CHEBI:57692"/>
    </cofactor>
</comment>
<evidence type="ECO:0000256" key="6">
    <source>
        <dbReference type="ARBA" id="ARBA00022694"/>
    </source>
</evidence>
<dbReference type="InterPro" id="IPR020595">
    <property type="entry name" value="MnmG-rel_CS"/>
</dbReference>
<dbReference type="EC" id="2.1.1.74" evidence="10"/>
<dbReference type="FunFam" id="3.50.50.60:FF:000035">
    <property type="entry name" value="Methylenetetrahydrofolate--tRNA-(uracil-5-)-methyltransferase TrmFO"/>
    <property type="match status" value="1"/>
</dbReference>
<keyword evidence="13" id="KW-1185">Reference proteome</keyword>
<comment type="catalytic activity">
    <reaction evidence="10">
        <text>uridine(54) in tRNA + (6R)-5,10-methylene-5,6,7,8-tetrahydrofolate + NADH + H(+) = 5-methyluridine(54) in tRNA + (6S)-5,6,7,8-tetrahydrofolate + NAD(+)</text>
        <dbReference type="Rhea" id="RHEA:16873"/>
        <dbReference type="Rhea" id="RHEA-COMP:10167"/>
        <dbReference type="Rhea" id="RHEA-COMP:10193"/>
        <dbReference type="ChEBI" id="CHEBI:15378"/>
        <dbReference type="ChEBI" id="CHEBI:15636"/>
        <dbReference type="ChEBI" id="CHEBI:57453"/>
        <dbReference type="ChEBI" id="CHEBI:57540"/>
        <dbReference type="ChEBI" id="CHEBI:57945"/>
        <dbReference type="ChEBI" id="CHEBI:65315"/>
        <dbReference type="ChEBI" id="CHEBI:74447"/>
        <dbReference type="EC" id="2.1.1.74"/>
    </reaction>
</comment>
<keyword evidence="3 10" id="KW-0489">Methyltransferase</keyword>
<dbReference type="PANTHER" id="PTHR11806">
    <property type="entry name" value="GLUCOSE INHIBITED DIVISION PROTEIN A"/>
    <property type="match status" value="1"/>
</dbReference>